<feature type="compositionally biased region" description="Basic and acidic residues" evidence="1">
    <location>
        <begin position="58"/>
        <end position="75"/>
    </location>
</feature>
<organism evidence="2 3">
    <name type="scientific">Morus notabilis</name>
    <dbReference type="NCBI Taxonomy" id="981085"/>
    <lineage>
        <taxon>Eukaryota</taxon>
        <taxon>Viridiplantae</taxon>
        <taxon>Streptophyta</taxon>
        <taxon>Embryophyta</taxon>
        <taxon>Tracheophyta</taxon>
        <taxon>Spermatophyta</taxon>
        <taxon>Magnoliopsida</taxon>
        <taxon>eudicotyledons</taxon>
        <taxon>Gunneridae</taxon>
        <taxon>Pentapetalae</taxon>
        <taxon>rosids</taxon>
        <taxon>fabids</taxon>
        <taxon>Rosales</taxon>
        <taxon>Moraceae</taxon>
        <taxon>Moreae</taxon>
        <taxon>Morus</taxon>
    </lineage>
</organism>
<feature type="region of interest" description="Disordered" evidence="1">
    <location>
        <begin position="37"/>
        <end position="94"/>
    </location>
</feature>
<evidence type="ECO:0000313" key="3">
    <source>
        <dbReference type="Proteomes" id="UP000030645"/>
    </source>
</evidence>
<accession>W9S701</accession>
<feature type="compositionally biased region" description="Basic and acidic residues" evidence="1">
    <location>
        <begin position="82"/>
        <end position="94"/>
    </location>
</feature>
<protein>
    <submittedName>
        <fullName evidence="2">Uncharacterized protein</fullName>
    </submittedName>
</protein>
<dbReference type="Proteomes" id="UP000030645">
    <property type="component" value="Unassembled WGS sequence"/>
</dbReference>
<dbReference type="EMBL" id="KE345064">
    <property type="protein sequence ID" value="EXB93292.1"/>
    <property type="molecule type" value="Genomic_DNA"/>
</dbReference>
<name>W9S701_9ROSA</name>
<proteinExistence type="predicted"/>
<dbReference type="AlphaFoldDB" id="W9S701"/>
<sequence>MRHAQVNGDIGSLTTPSWRQARIPAIPLSSLLRLEQSPYSGESREERETEGGQANETDLQRQEGGIRERLRRESRLTAAGRDGGERERWQEREGDEKNFRKLWWVALFNQLFSGRNFFIL</sequence>
<gene>
    <name evidence="2" type="ORF">L484_015279</name>
</gene>
<keyword evidence="3" id="KW-1185">Reference proteome</keyword>
<reference evidence="3" key="1">
    <citation type="submission" date="2013-01" db="EMBL/GenBank/DDBJ databases">
        <title>Draft Genome Sequence of a Mulberry Tree, Morus notabilis C.K. Schneid.</title>
        <authorList>
            <person name="He N."/>
            <person name="Zhao S."/>
        </authorList>
    </citation>
    <scope>NUCLEOTIDE SEQUENCE</scope>
</reference>
<evidence type="ECO:0000256" key="1">
    <source>
        <dbReference type="SAM" id="MobiDB-lite"/>
    </source>
</evidence>
<evidence type="ECO:0000313" key="2">
    <source>
        <dbReference type="EMBL" id="EXB93292.1"/>
    </source>
</evidence>